<accession>A0AAV8Y098</accession>
<protein>
    <submittedName>
        <fullName evidence="2">Uncharacterized protein</fullName>
    </submittedName>
</protein>
<dbReference type="EMBL" id="JAPWTK010000253">
    <property type="protein sequence ID" value="KAJ8944445.1"/>
    <property type="molecule type" value="Genomic_DNA"/>
</dbReference>
<reference evidence="2" key="1">
    <citation type="journal article" date="2023" name="Insect Mol. Biol.">
        <title>Genome sequencing provides insights into the evolution of gene families encoding plant cell wall-degrading enzymes in longhorned beetles.</title>
        <authorList>
            <person name="Shin N.R."/>
            <person name="Okamura Y."/>
            <person name="Kirsch R."/>
            <person name="Pauchet Y."/>
        </authorList>
    </citation>
    <scope>NUCLEOTIDE SEQUENCE</scope>
    <source>
        <strain evidence="2">AMC_N1</strain>
    </source>
</reference>
<comment type="caution">
    <text evidence="2">The sequence shown here is derived from an EMBL/GenBank/DDBJ whole genome shotgun (WGS) entry which is preliminary data.</text>
</comment>
<dbReference type="Proteomes" id="UP001162162">
    <property type="component" value="Unassembled WGS sequence"/>
</dbReference>
<name>A0AAV8Y098_9CUCU</name>
<proteinExistence type="predicted"/>
<organism evidence="2 3">
    <name type="scientific">Aromia moschata</name>
    <dbReference type="NCBI Taxonomy" id="1265417"/>
    <lineage>
        <taxon>Eukaryota</taxon>
        <taxon>Metazoa</taxon>
        <taxon>Ecdysozoa</taxon>
        <taxon>Arthropoda</taxon>
        <taxon>Hexapoda</taxon>
        <taxon>Insecta</taxon>
        <taxon>Pterygota</taxon>
        <taxon>Neoptera</taxon>
        <taxon>Endopterygota</taxon>
        <taxon>Coleoptera</taxon>
        <taxon>Polyphaga</taxon>
        <taxon>Cucujiformia</taxon>
        <taxon>Chrysomeloidea</taxon>
        <taxon>Cerambycidae</taxon>
        <taxon>Cerambycinae</taxon>
        <taxon>Callichromatini</taxon>
        <taxon>Aromia</taxon>
    </lineage>
</organism>
<evidence type="ECO:0000256" key="1">
    <source>
        <dbReference type="SAM" id="MobiDB-lite"/>
    </source>
</evidence>
<feature type="compositionally biased region" description="Low complexity" evidence="1">
    <location>
        <begin position="105"/>
        <end position="123"/>
    </location>
</feature>
<feature type="compositionally biased region" description="Pro residues" evidence="1">
    <location>
        <begin position="59"/>
        <end position="71"/>
    </location>
</feature>
<feature type="region of interest" description="Disordered" evidence="1">
    <location>
        <begin position="48"/>
        <end position="129"/>
    </location>
</feature>
<evidence type="ECO:0000313" key="3">
    <source>
        <dbReference type="Proteomes" id="UP001162162"/>
    </source>
</evidence>
<gene>
    <name evidence="2" type="ORF">NQ318_002142</name>
</gene>
<dbReference type="AlphaFoldDB" id="A0AAV8Y098"/>
<evidence type="ECO:0000313" key="2">
    <source>
        <dbReference type="EMBL" id="KAJ8944445.1"/>
    </source>
</evidence>
<keyword evidence="3" id="KW-1185">Reference proteome</keyword>
<sequence length="155" mass="17072">MVLLNKVMARSALRVRHAEDGIVDAPRSVTSDDDMALLNYSAPYLATPNPPTTNYYRAPQPPLLPLAPPQGPYSYPAPQKPFLAEEYGPRTSHQYHAQRHGGAGVAQHPQQQQHQPVQPTFTKVTDDGTKTKVHAVIDYDYDDDEEAGGGRASLR</sequence>